<keyword evidence="2" id="KW-0732">Signal</keyword>
<evidence type="ECO:0000313" key="4">
    <source>
        <dbReference type="Proteomes" id="UP000762676"/>
    </source>
</evidence>
<dbReference type="EMBL" id="BMAT01002476">
    <property type="protein sequence ID" value="GFS07713.1"/>
    <property type="molecule type" value="Genomic_DNA"/>
</dbReference>
<dbReference type="AlphaFoldDB" id="A0AAV4IB93"/>
<evidence type="ECO:0008006" key="5">
    <source>
        <dbReference type="Google" id="ProtNLM"/>
    </source>
</evidence>
<reference evidence="3 4" key="1">
    <citation type="journal article" date="2021" name="Elife">
        <title>Chloroplast acquisition without the gene transfer in kleptoplastic sea slugs, Plakobranchus ocellatus.</title>
        <authorList>
            <person name="Maeda T."/>
            <person name="Takahashi S."/>
            <person name="Yoshida T."/>
            <person name="Shimamura S."/>
            <person name="Takaki Y."/>
            <person name="Nagai Y."/>
            <person name="Toyoda A."/>
            <person name="Suzuki Y."/>
            <person name="Arimoto A."/>
            <person name="Ishii H."/>
            <person name="Satoh N."/>
            <person name="Nishiyama T."/>
            <person name="Hasebe M."/>
            <person name="Maruyama T."/>
            <person name="Minagawa J."/>
            <person name="Obokata J."/>
            <person name="Shigenobu S."/>
        </authorList>
    </citation>
    <scope>NUCLEOTIDE SEQUENCE [LARGE SCALE GENOMIC DNA]</scope>
</reference>
<keyword evidence="4" id="KW-1185">Reference proteome</keyword>
<feature type="signal peptide" evidence="2">
    <location>
        <begin position="1"/>
        <end position="24"/>
    </location>
</feature>
<proteinExistence type="predicted"/>
<name>A0AAV4IB93_9GAST</name>
<evidence type="ECO:0000256" key="2">
    <source>
        <dbReference type="SAM" id="SignalP"/>
    </source>
</evidence>
<feature type="region of interest" description="Disordered" evidence="1">
    <location>
        <begin position="147"/>
        <end position="189"/>
    </location>
</feature>
<feature type="compositionally biased region" description="Low complexity" evidence="1">
    <location>
        <begin position="162"/>
        <end position="173"/>
    </location>
</feature>
<comment type="caution">
    <text evidence="3">The sequence shown here is derived from an EMBL/GenBank/DDBJ whole genome shotgun (WGS) entry which is preliminary data.</text>
</comment>
<dbReference type="Proteomes" id="UP000762676">
    <property type="component" value="Unassembled WGS sequence"/>
</dbReference>
<sequence length="189" mass="20349">MAPHRCIAHLAVVLAFFSSQLVECRRLTAQVPPCKDPVWGPKFLYDQGSSLLQLRHVFFGFPSMKECQVAMCVPRCSISSPPSSPANPTSPGQLDDIDKPTNYAQLIEPHPPHDVFIGVPKVPDGGIKEIRELQAVLGPRSQVITDKGGQVIGVEAPAGRHSSSSSSRPSSQSDNTGNPKDDYSICCST</sequence>
<accession>A0AAV4IB93</accession>
<protein>
    <recommendedName>
        <fullName evidence="5">ZP domain-containing protein</fullName>
    </recommendedName>
</protein>
<organism evidence="3 4">
    <name type="scientific">Elysia marginata</name>
    <dbReference type="NCBI Taxonomy" id="1093978"/>
    <lineage>
        <taxon>Eukaryota</taxon>
        <taxon>Metazoa</taxon>
        <taxon>Spiralia</taxon>
        <taxon>Lophotrochozoa</taxon>
        <taxon>Mollusca</taxon>
        <taxon>Gastropoda</taxon>
        <taxon>Heterobranchia</taxon>
        <taxon>Euthyneura</taxon>
        <taxon>Panpulmonata</taxon>
        <taxon>Sacoglossa</taxon>
        <taxon>Placobranchoidea</taxon>
        <taxon>Plakobranchidae</taxon>
        <taxon>Elysia</taxon>
    </lineage>
</organism>
<gene>
    <name evidence="3" type="ORF">ElyMa_001256200</name>
</gene>
<evidence type="ECO:0000313" key="3">
    <source>
        <dbReference type="EMBL" id="GFS07713.1"/>
    </source>
</evidence>
<feature type="chain" id="PRO_5043921157" description="ZP domain-containing protein" evidence="2">
    <location>
        <begin position="25"/>
        <end position="189"/>
    </location>
</feature>
<evidence type="ECO:0000256" key="1">
    <source>
        <dbReference type="SAM" id="MobiDB-lite"/>
    </source>
</evidence>